<dbReference type="AlphaFoldDB" id="A0AAJ0D785"/>
<dbReference type="InterPro" id="IPR038886">
    <property type="entry name" value="E3_SLX5/Rfp1"/>
</dbReference>
<feature type="region of interest" description="Disordered" evidence="1">
    <location>
        <begin position="90"/>
        <end position="237"/>
    </location>
</feature>
<feature type="region of interest" description="Disordered" evidence="1">
    <location>
        <begin position="37"/>
        <end position="56"/>
    </location>
</feature>
<feature type="compositionally biased region" description="Basic and acidic residues" evidence="1">
    <location>
        <begin position="37"/>
        <end position="50"/>
    </location>
</feature>
<evidence type="ECO:0000313" key="3">
    <source>
        <dbReference type="Proteomes" id="UP001271007"/>
    </source>
</evidence>
<feature type="compositionally biased region" description="Pro residues" evidence="1">
    <location>
        <begin position="384"/>
        <end position="395"/>
    </location>
</feature>
<feature type="compositionally biased region" description="Polar residues" evidence="1">
    <location>
        <begin position="107"/>
        <end position="119"/>
    </location>
</feature>
<dbReference type="PANTHER" id="PTHR28042:SF1">
    <property type="entry name" value="E3 UBIQUITIN-PROTEIN LIGASE COMPLEX SLX5-SLX8 SUBUNIT SLX5"/>
    <property type="match status" value="1"/>
</dbReference>
<dbReference type="GO" id="GO:0004842">
    <property type="term" value="F:ubiquitin-protein transferase activity"/>
    <property type="evidence" value="ECO:0007669"/>
    <property type="project" value="TreeGrafter"/>
</dbReference>
<proteinExistence type="predicted"/>
<keyword evidence="3" id="KW-1185">Reference proteome</keyword>
<dbReference type="PANTHER" id="PTHR28042">
    <property type="entry name" value="E3 UBIQUITIN-PROTEIN LIGASE COMPLEX SLX5-SLX8 SUBUNIT SLX5"/>
    <property type="match status" value="1"/>
</dbReference>
<organism evidence="2 3">
    <name type="scientific">Extremus antarcticus</name>
    <dbReference type="NCBI Taxonomy" id="702011"/>
    <lineage>
        <taxon>Eukaryota</taxon>
        <taxon>Fungi</taxon>
        <taxon>Dikarya</taxon>
        <taxon>Ascomycota</taxon>
        <taxon>Pezizomycotina</taxon>
        <taxon>Dothideomycetes</taxon>
        <taxon>Dothideomycetidae</taxon>
        <taxon>Mycosphaerellales</taxon>
        <taxon>Extremaceae</taxon>
        <taxon>Extremus</taxon>
    </lineage>
</organism>
<evidence type="ECO:0000313" key="2">
    <source>
        <dbReference type="EMBL" id="KAK3047982.1"/>
    </source>
</evidence>
<comment type="caution">
    <text evidence="2">The sequence shown here is derived from an EMBL/GenBank/DDBJ whole genome shotgun (WGS) entry which is preliminary data.</text>
</comment>
<sequence>MAAATPYTDGDAPSLFQDRIPQGYGQEDRMAVRRRMERTLPDPRPRDPRLAHYAGDGFDFRRPVMSARGGYVRQDRDADINSNVRAPFIDLTDDDDMQDSPAGQLETPLSPTGAVSGSRPQRLPRFGRNVLDSDNEEAEEYHPTSHLPGANYLALPQSRDPRRPMYSGLRRPARPPSPPADMDDVEFVEERAIPQPRRRRSVADRQPTPGPNAGHLNGPRSITPYPTGMSNEPIDLTADNDDDVVLLNARQRDGVGANNAHPVAPGRDYGHLGHIANILREGGANVANVQSRLMQRLGFYGMEGDQMAAAQAQAQFEHNHANRAVQLADRARQLGNAVRRRGVYPAATNAAPRLGNAAAIGPGAIMMDFAATGFDMGLAGGSRPPTPRYSPPPEPNSGFTRSPAEDDVVVCPNCGDELAVASTDRSTEEREVKQEIWVIKGCGHAYCGECAHISFRPANKKGKGKAPATDFSGLAPFRKCIVEDCGKPAVKTSWIKVYE</sequence>
<evidence type="ECO:0000256" key="1">
    <source>
        <dbReference type="SAM" id="MobiDB-lite"/>
    </source>
</evidence>
<gene>
    <name evidence="2" type="ORF">LTR09_010657</name>
</gene>
<dbReference type="GO" id="GO:0033768">
    <property type="term" value="C:SUMO-targeted ubiquitin ligase complex"/>
    <property type="evidence" value="ECO:0007669"/>
    <property type="project" value="TreeGrafter"/>
</dbReference>
<dbReference type="EMBL" id="JAWDJX010000054">
    <property type="protein sequence ID" value="KAK3047982.1"/>
    <property type="molecule type" value="Genomic_DNA"/>
</dbReference>
<reference evidence="2" key="1">
    <citation type="submission" date="2023-04" db="EMBL/GenBank/DDBJ databases">
        <title>Black Yeasts Isolated from many extreme environments.</title>
        <authorList>
            <person name="Coleine C."/>
            <person name="Stajich J.E."/>
            <person name="Selbmann L."/>
        </authorList>
    </citation>
    <scope>NUCLEOTIDE SEQUENCE</scope>
    <source>
        <strain evidence="2">CCFEE 5312</strain>
    </source>
</reference>
<dbReference type="Proteomes" id="UP001271007">
    <property type="component" value="Unassembled WGS sequence"/>
</dbReference>
<protein>
    <submittedName>
        <fullName evidence="2">Uncharacterized protein</fullName>
    </submittedName>
</protein>
<feature type="region of interest" description="Disordered" evidence="1">
    <location>
        <begin position="1"/>
        <end position="32"/>
    </location>
</feature>
<accession>A0AAJ0D785</accession>
<name>A0AAJ0D785_9PEZI</name>
<feature type="region of interest" description="Disordered" evidence="1">
    <location>
        <begin position="380"/>
        <end position="402"/>
    </location>
</feature>